<dbReference type="AlphaFoldDB" id="A0AAE1V613"/>
<gene>
    <name evidence="1" type="ORF">RND71_023398</name>
</gene>
<name>A0AAE1V613_9SOLA</name>
<proteinExistence type="predicted"/>
<keyword evidence="2" id="KW-1185">Reference proteome</keyword>
<organism evidence="1 2">
    <name type="scientific">Anisodus tanguticus</name>
    <dbReference type="NCBI Taxonomy" id="243964"/>
    <lineage>
        <taxon>Eukaryota</taxon>
        <taxon>Viridiplantae</taxon>
        <taxon>Streptophyta</taxon>
        <taxon>Embryophyta</taxon>
        <taxon>Tracheophyta</taxon>
        <taxon>Spermatophyta</taxon>
        <taxon>Magnoliopsida</taxon>
        <taxon>eudicotyledons</taxon>
        <taxon>Gunneridae</taxon>
        <taxon>Pentapetalae</taxon>
        <taxon>asterids</taxon>
        <taxon>lamiids</taxon>
        <taxon>Solanales</taxon>
        <taxon>Solanaceae</taxon>
        <taxon>Solanoideae</taxon>
        <taxon>Hyoscyameae</taxon>
        <taxon>Anisodus</taxon>
    </lineage>
</organism>
<protein>
    <submittedName>
        <fullName evidence="1">Uncharacterized protein</fullName>
    </submittedName>
</protein>
<evidence type="ECO:0000313" key="2">
    <source>
        <dbReference type="Proteomes" id="UP001291623"/>
    </source>
</evidence>
<accession>A0AAE1V613</accession>
<comment type="caution">
    <text evidence="1">The sequence shown here is derived from an EMBL/GenBank/DDBJ whole genome shotgun (WGS) entry which is preliminary data.</text>
</comment>
<dbReference type="Proteomes" id="UP001291623">
    <property type="component" value="Unassembled WGS sequence"/>
</dbReference>
<reference evidence="1" key="1">
    <citation type="submission" date="2023-12" db="EMBL/GenBank/DDBJ databases">
        <title>Genome assembly of Anisodus tanguticus.</title>
        <authorList>
            <person name="Wang Y.-J."/>
        </authorList>
    </citation>
    <scope>NUCLEOTIDE SEQUENCE</scope>
    <source>
        <strain evidence="1">KB-2021</strain>
        <tissue evidence="1">Leaf</tissue>
    </source>
</reference>
<dbReference type="EMBL" id="JAVYJV010000012">
    <property type="protein sequence ID" value="KAK4357788.1"/>
    <property type="molecule type" value="Genomic_DNA"/>
</dbReference>
<sequence length="146" mass="17119">MNADCISNSEMDFQFRRGFYEKNLIVKYIRDIHGLTKAIGELTKYVQDQDNRIIKLIDRFDSVMEEDASHAPRVLHMAQEKEDLSTKQMIKFSDFDLIDVSSPLHIPMMNEVILKEKSLEERKSRGDHTDNEGWTLVTLQVMKRVK</sequence>
<evidence type="ECO:0000313" key="1">
    <source>
        <dbReference type="EMBL" id="KAK4357788.1"/>
    </source>
</evidence>